<dbReference type="Proteomes" id="UP000676967">
    <property type="component" value="Chromosome"/>
</dbReference>
<keyword evidence="2" id="KW-1185">Reference proteome</keyword>
<name>A0ABM7LVI4_9ACTN</name>
<organism evidence="1 2">
    <name type="scientific">Actinoplanes ianthinogenes</name>
    <dbReference type="NCBI Taxonomy" id="122358"/>
    <lineage>
        <taxon>Bacteria</taxon>
        <taxon>Bacillati</taxon>
        <taxon>Actinomycetota</taxon>
        <taxon>Actinomycetes</taxon>
        <taxon>Micromonosporales</taxon>
        <taxon>Micromonosporaceae</taxon>
        <taxon>Actinoplanes</taxon>
    </lineage>
</organism>
<dbReference type="EMBL" id="AP023356">
    <property type="protein sequence ID" value="BCJ43302.1"/>
    <property type="molecule type" value="Genomic_DNA"/>
</dbReference>
<proteinExistence type="predicted"/>
<protein>
    <submittedName>
        <fullName evidence="1">Uncharacterized protein</fullName>
    </submittedName>
</protein>
<reference evidence="1 2" key="1">
    <citation type="submission" date="2020-08" db="EMBL/GenBank/DDBJ databases">
        <title>Whole genome shotgun sequence of Actinoplanes ianthinogenes NBRC 13996.</title>
        <authorList>
            <person name="Komaki H."/>
            <person name="Tamura T."/>
        </authorList>
    </citation>
    <scope>NUCLEOTIDE SEQUENCE [LARGE SCALE GENOMIC DNA]</scope>
    <source>
        <strain evidence="1 2">NBRC 13996</strain>
    </source>
</reference>
<sequence length="78" mass="7303">MAAFVLEKKLEIGPGAASSPSSICSAATVSGAAAGRAGLTGAGAAGRAVFNGTEAFPYAEESLAGWGVGWGGCGALGG</sequence>
<accession>A0ABM7LVI4</accession>
<evidence type="ECO:0000313" key="1">
    <source>
        <dbReference type="EMBL" id="BCJ43302.1"/>
    </source>
</evidence>
<gene>
    <name evidence="1" type="ORF">Aiant_39590</name>
</gene>
<evidence type="ECO:0000313" key="2">
    <source>
        <dbReference type="Proteomes" id="UP000676967"/>
    </source>
</evidence>